<name>A0A9D2L4R9_9BACT</name>
<evidence type="ECO:0000313" key="3">
    <source>
        <dbReference type="Proteomes" id="UP000824259"/>
    </source>
</evidence>
<gene>
    <name evidence="2" type="ORF">H9779_06560</name>
</gene>
<dbReference type="Proteomes" id="UP000824259">
    <property type="component" value="Unassembled WGS sequence"/>
</dbReference>
<reference evidence="2" key="2">
    <citation type="submission" date="2021-04" db="EMBL/GenBank/DDBJ databases">
        <authorList>
            <person name="Gilroy R."/>
        </authorList>
    </citation>
    <scope>NUCLEOTIDE SEQUENCE</scope>
    <source>
        <strain evidence="2">CHK169-11906</strain>
    </source>
</reference>
<protein>
    <submittedName>
        <fullName evidence="2">Uncharacterized protein</fullName>
    </submittedName>
</protein>
<evidence type="ECO:0000256" key="1">
    <source>
        <dbReference type="SAM" id="MobiDB-lite"/>
    </source>
</evidence>
<organism evidence="2 3">
    <name type="scientific">Candidatus Alistipes avicola</name>
    <dbReference type="NCBI Taxonomy" id="2838432"/>
    <lineage>
        <taxon>Bacteria</taxon>
        <taxon>Pseudomonadati</taxon>
        <taxon>Bacteroidota</taxon>
        <taxon>Bacteroidia</taxon>
        <taxon>Bacteroidales</taxon>
        <taxon>Rikenellaceae</taxon>
        <taxon>Alistipes</taxon>
    </lineage>
</organism>
<evidence type="ECO:0000313" key="2">
    <source>
        <dbReference type="EMBL" id="HJA99238.1"/>
    </source>
</evidence>
<accession>A0A9D2L4R9</accession>
<feature type="region of interest" description="Disordered" evidence="1">
    <location>
        <begin position="1"/>
        <end position="22"/>
    </location>
</feature>
<dbReference type="EMBL" id="DWYR01000019">
    <property type="protein sequence ID" value="HJA99238.1"/>
    <property type="molecule type" value="Genomic_DNA"/>
</dbReference>
<proteinExistence type="predicted"/>
<comment type="caution">
    <text evidence="2">The sequence shown here is derived from an EMBL/GenBank/DDBJ whole genome shotgun (WGS) entry which is preliminary data.</text>
</comment>
<dbReference type="AlphaFoldDB" id="A0A9D2L4R9"/>
<sequence length="735" mass="81574">MALLQGCSQIPDESPTSPQRGGMFTVQLETESLATAKNSVANGNSDNTAIRQVIGYRFSEGILREIVPGIESDAEGTYTFPLKELSGDLRFVANDETGIFSQVEPESTSLEAFLLHSTTVDRMAGDRFLMTGSTEIKTQNTTVPSIRMRRSVARIDLFNPDRGVTVHHITIRGIADKGYVNEQPNSETLEPTDKSDFTIDYTDAPLGNGRETLLYLCEQGNEGLSAEAIVEFEGGLHRMVATFPAQILRNRIYTLQVHGKGADVSLSIVAEGWETNHTTEALPDSKGIIDIDSSILPGNVRVNASLDTLFISHRGGEFKLALKAEAEAEVSIEGDARGVTATVEARTKTLEPIAFVAVSCAHRMPHEKQSYLHLNIHRDQLYSGRIVLVFEPNPVLLSGAIKLDENGICDFGRYIDGELGRITLPEGKTARLEFDPDEDPWMTLSQDGNELRILGGWKPNDPKADGRIQEGRLILSDSDESYSESYSIRRRNQGLPVVKIGETWWCKYNLRGHVKSFEDQISIQADPAINEELADYLNDCNEEELLRLMGDQYQGGNQQGLPLRHDGTAFYHEGMLGSAQNFGTLDPTYMAPDGYQLPDYDDYAFFSGSNNYNIGGVGSRTYQNGAGDEISVRIIERDVSFLGEHYGIVSLYEFRSGTGCWILYGLGHQWNTSPGSISRMTLLLATYGNSANSWIMEGYAQNDRPNQNWLKFVNQNSTKTRVIRCIKSPVEYIYE</sequence>
<reference evidence="2" key="1">
    <citation type="journal article" date="2021" name="PeerJ">
        <title>Extensive microbial diversity within the chicken gut microbiome revealed by metagenomics and culture.</title>
        <authorList>
            <person name="Gilroy R."/>
            <person name="Ravi A."/>
            <person name="Getino M."/>
            <person name="Pursley I."/>
            <person name="Horton D.L."/>
            <person name="Alikhan N.F."/>
            <person name="Baker D."/>
            <person name="Gharbi K."/>
            <person name="Hall N."/>
            <person name="Watson M."/>
            <person name="Adriaenssens E.M."/>
            <person name="Foster-Nyarko E."/>
            <person name="Jarju S."/>
            <person name="Secka A."/>
            <person name="Antonio M."/>
            <person name="Oren A."/>
            <person name="Chaudhuri R.R."/>
            <person name="La Ragione R."/>
            <person name="Hildebrand F."/>
            <person name="Pallen M.J."/>
        </authorList>
    </citation>
    <scope>NUCLEOTIDE SEQUENCE</scope>
    <source>
        <strain evidence="2">CHK169-11906</strain>
    </source>
</reference>